<dbReference type="PANTHER" id="PTHR31793:SF27">
    <property type="entry name" value="NOVEL THIOESTERASE SUPERFAMILY DOMAIN AND SAPOSIN A-TYPE DOMAIN CONTAINING PROTEIN (0610012H03RIK)"/>
    <property type="match status" value="1"/>
</dbReference>
<sequence length="156" mass="17736">MDLPYLTPLTAKQQAQFGLSETWPLALADRVRFAEIDRQNHANNAAYMTWFETARLQYFRDWGMLEGRADDPHFVLRRAEIDYLEALRLGDDYVTTVACKSFRTSSFTLGCELWANCRLAARFSGVIVLLAPDGGKKAIPDTVRHRFETEDGAKAD</sequence>
<dbReference type="GO" id="GO:0047617">
    <property type="term" value="F:fatty acyl-CoA hydrolase activity"/>
    <property type="evidence" value="ECO:0007669"/>
    <property type="project" value="TreeGrafter"/>
</dbReference>
<protein>
    <submittedName>
        <fullName evidence="3">Acyl-CoA thioester hydrolase</fullName>
    </submittedName>
</protein>
<dbReference type="AlphaFoldDB" id="A0A2T6B2G1"/>
<dbReference type="Gene3D" id="3.10.129.10">
    <property type="entry name" value="Hotdog Thioesterase"/>
    <property type="match status" value="1"/>
</dbReference>
<accession>A0A2T6B2G1</accession>
<dbReference type="CDD" id="cd00586">
    <property type="entry name" value="4HBT"/>
    <property type="match status" value="1"/>
</dbReference>
<dbReference type="Proteomes" id="UP000244069">
    <property type="component" value="Unassembled WGS sequence"/>
</dbReference>
<dbReference type="InterPro" id="IPR050563">
    <property type="entry name" value="4-hydroxybenzoyl-CoA_TE"/>
</dbReference>
<keyword evidence="2 3" id="KW-0378">Hydrolase</keyword>
<keyword evidence="4" id="KW-1185">Reference proteome</keyword>
<evidence type="ECO:0000313" key="4">
    <source>
        <dbReference type="Proteomes" id="UP000244069"/>
    </source>
</evidence>
<organism evidence="3 4">
    <name type="scientific">Allosediminivita pacifica</name>
    <dbReference type="NCBI Taxonomy" id="1267769"/>
    <lineage>
        <taxon>Bacteria</taxon>
        <taxon>Pseudomonadati</taxon>
        <taxon>Pseudomonadota</taxon>
        <taxon>Alphaproteobacteria</taxon>
        <taxon>Rhodobacterales</taxon>
        <taxon>Paracoccaceae</taxon>
        <taxon>Allosediminivita</taxon>
    </lineage>
</organism>
<comment type="caution">
    <text evidence="3">The sequence shown here is derived from an EMBL/GenBank/DDBJ whole genome shotgun (WGS) entry which is preliminary data.</text>
</comment>
<comment type="similarity">
    <text evidence="1">Belongs to the 4-hydroxybenzoyl-CoA thioesterase family.</text>
</comment>
<proteinExistence type="inferred from homology"/>
<evidence type="ECO:0000256" key="1">
    <source>
        <dbReference type="ARBA" id="ARBA00005953"/>
    </source>
</evidence>
<dbReference type="Pfam" id="PF13279">
    <property type="entry name" value="4HBT_2"/>
    <property type="match status" value="1"/>
</dbReference>
<reference evidence="3 4" key="1">
    <citation type="submission" date="2018-04" db="EMBL/GenBank/DDBJ databases">
        <title>Genomic Encyclopedia of Archaeal and Bacterial Type Strains, Phase II (KMG-II): from individual species to whole genera.</title>
        <authorList>
            <person name="Goeker M."/>
        </authorList>
    </citation>
    <scope>NUCLEOTIDE SEQUENCE [LARGE SCALE GENOMIC DNA]</scope>
    <source>
        <strain evidence="3 4">DSM 29329</strain>
    </source>
</reference>
<dbReference type="SUPFAM" id="SSF54637">
    <property type="entry name" value="Thioesterase/thiol ester dehydrase-isomerase"/>
    <property type="match status" value="1"/>
</dbReference>
<evidence type="ECO:0000313" key="3">
    <source>
        <dbReference type="EMBL" id="PTX50259.1"/>
    </source>
</evidence>
<name>A0A2T6B2G1_9RHOB</name>
<dbReference type="InterPro" id="IPR029069">
    <property type="entry name" value="HotDog_dom_sf"/>
</dbReference>
<gene>
    <name evidence="3" type="ORF">C8N44_105119</name>
</gene>
<dbReference type="RefSeq" id="WP_107975172.1">
    <property type="nucleotide sequence ID" value="NZ_BMEZ01000005.1"/>
</dbReference>
<dbReference type="OrthoDB" id="9801517at2"/>
<dbReference type="EMBL" id="QBKN01000005">
    <property type="protein sequence ID" value="PTX50259.1"/>
    <property type="molecule type" value="Genomic_DNA"/>
</dbReference>
<evidence type="ECO:0000256" key="2">
    <source>
        <dbReference type="ARBA" id="ARBA00022801"/>
    </source>
</evidence>
<dbReference type="PANTHER" id="PTHR31793">
    <property type="entry name" value="4-HYDROXYBENZOYL-COA THIOESTERASE FAMILY MEMBER"/>
    <property type="match status" value="1"/>
</dbReference>